<keyword evidence="2" id="KW-1185">Reference proteome</keyword>
<feature type="non-terminal residue" evidence="1">
    <location>
        <position position="1"/>
    </location>
</feature>
<dbReference type="Proteomes" id="UP000265520">
    <property type="component" value="Unassembled WGS sequence"/>
</dbReference>
<evidence type="ECO:0000313" key="1">
    <source>
        <dbReference type="EMBL" id="MCI09115.1"/>
    </source>
</evidence>
<dbReference type="AlphaFoldDB" id="A0A392PE21"/>
<organism evidence="1 2">
    <name type="scientific">Trifolium medium</name>
    <dbReference type="NCBI Taxonomy" id="97028"/>
    <lineage>
        <taxon>Eukaryota</taxon>
        <taxon>Viridiplantae</taxon>
        <taxon>Streptophyta</taxon>
        <taxon>Embryophyta</taxon>
        <taxon>Tracheophyta</taxon>
        <taxon>Spermatophyta</taxon>
        <taxon>Magnoliopsida</taxon>
        <taxon>eudicotyledons</taxon>
        <taxon>Gunneridae</taxon>
        <taxon>Pentapetalae</taxon>
        <taxon>rosids</taxon>
        <taxon>fabids</taxon>
        <taxon>Fabales</taxon>
        <taxon>Fabaceae</taxon>
        <taxon>Papilionoideae</taxon>
        <taxon>50 kb inversion clade</taxon>
        <taxon>NPAAA clade</taxon>
        <taxon>Hologalegina</taxon>
        <taxon>IRL clade</taxon>
        <taxon>Trifolieae</taxon>
        <taxon>Trifolium</taxon>
    </lineage>
</organism>
<reference evidence="1 2" key="1">
    <citation type="journal article" date="2018" name="Front. Plant Sci.">
        <title>Red Clover (Trifolium pratense) and Zigzag Clover (T. medium) - A Picture of Genomic Similarities and Differences.</title>
        <authorList>
            <person name="Dluhosova J."/>
            <person name="Istvanek J."/>
            <person name="Nedelnik J."/>
            <person name="Repkova J."/>
        </authorList>
    </citation>
    <scope>NUCLEOTIDE SEQUENCE [LARGE SCALE GENOMIC DNA]</scope>
    <source>
        <strain evidence="2">cv. 10/8</strain>
        <tissue evidence="1">Leaf</tissue>
    </source>
</reference>
<accession>A0A392PE21</accession>
<comment type="caution">
    <text evidence="1">The sequence shown here is derived from an EMBL/GenBank/DDBJ whole genome shotgun (WGS) entry which is preliminary data.</text>
</comment>
<evidence type="ECO:0000313" key="2">
    <source>
        <dbReference type="Proteomes" id="UP000265520"/>
    </source>
</evidence>
<name>A0A392PE21_9FABA</name>
<sequence length="77" mass="8855">DKLSNMQSKEQHEFFNDWNSNFFKPANYDVEEVTNLVVLFGFNSKGNNIGDGCSKHIKSNRRLEGGDGTDKMLYLYT</sequence>
<dbReference type="EMBL" id="LXQA010071444">
    <property type="protein sequence ID" value="MCI09115.1"/>
    <property type="molecule type" value="Genomic_DNA"/>
</dbReference>
<protein>
    <submittedName>
        <fullName evidence="1">Uncharacterized protein</fullName>
    </submittedName>
</protein>
<proteinExistence type="predicted"/>